<accession>A0A0L9TWJ4</accession>
<evidence type="ECO:0000313" key="2">
    <source>
        <dbReference type="Proteomes" id="UP000053144"/>
    </source>
</evidence>
<organism evidence="1 2">
    <name type="scientific">Phaseolus angularis</name>
    <name type="common">Azuki bean</name>
    <name type="synonym">Vigna angularis</name>
    <dbReference type="NCBI Taxonomy" id="3914"/>
    <lineage>
        <taxon>Eukaryota</taxon>
        <taxon>Viridiplantae</taxon>
        <taxon>Streptophyta</taxon>
        <taxon>Embryophyta</taxon>
        <taxon>Tracheophyta</taxon>
        <taxon>Spermatophyta</taxon>
        <taxon>Magnoliopsida</taxon>
        <taxon>eudicotyledons</taxon>
        <taxon>Gunneridae</taxon>
        <taxon>Pentapetalae</taxon>
        <taxon>rosids</taxon>
        <taxon>fabids</taxon>
        <taxon>Fabales</taxon>
        <taxon>Fabaceae</taxon>
        <taxon>Papilionoideae</taxon>
        <taxon>50 kb inversion clade</taxon>
        <taxon>NPAAA clade</taxon>
        <taxon>indigoferoid/millettioid clade</taxon>
        <taxon>Phaseoleae</taxon>
        <taxon>Vigna</taxon>
    </lineage>
</organism>
<name>A0A0L9TWJ4_PHAAN</name>
<dbReference type="AlphaFoldDB" id="A0A0L9TWJ4"/>
<gene>
    <name evidence="1" type="ORF">LR48_Vigan02g068900</name>
</gene>
<dbReference type="EMBL" id="CM003372">
    <property type="protein sequence ID" value="KOM34539.1"/>
    <property type="molecule type" value="Genomic_DNA"/>
</dbReference>
<protein>
    <submittedName>
        <fullName evidence="1">Uncharacterized protein</fullName>
    </submittedName>
</protein>
<proteinExistence type="predicted"/>
<sequence>MVAALWISRGVVARLLMATARRDTMWLLMVAMDSGVILENAMVAVTRWRRRLRVVACGGPIKVARWLGGGPM</sequence>
<evidence type="ECO:0000313" key="1">
    <source>
        <dbReference type="EMBL" id="KOM34539.1"/>
    </source>
</evidence>
<dbReference type="Proteomes" id="UP000053144">
    <property type="component" value="Chromosome 2"/>
</dbReference>
<reference evidence="2" key="1">
    <citation type="journal article" date="2015" name="Proc. Natl. Acad. Sci. U.S.A.">
        <title>Genome sequencing of adzuki bean (Vigna angularis) provides insight into high starch and low fat accumulation and domestication.</title>
        <authorList>
            <person name="Yang K."/>
            <person name="Tian Z."/>
            <person name="Chen C."/>
            <person name="Luo L."/>
            <person name="Zhao B."/>
            <person name="Wang Z."/>
            <person name="Yu L."/>
            <person name="Li Y."/>
            <person name="Sun Y."/>
            <person name="Li W."/>
            <person name="Chen Y."/>
            <person name="Li Y."/>
            <person name="Zhang Y."/>
            <person name="Ai D."/>
            <person name="Zhao J."/>
            <person name="Shang C."/>
            <person name="Ma Y."/>
            <person name="Wu B."/>
            <person name="Wang M."/>
            <person name="Gao L."/>
            <person name="Sun D."/>
            <person name="Zhang P."/>
            <person name="Guo F."/>
            <person name="Wang W."/>
            <person name="Li Y."/>
            <person name="Wang J."/>
            <person name="Varshney R.K."/>
            <person name="Wang J."/>
            <person name="Ling H.Q."/>
            <person name="Wan P."/>
        </authorList>
    </citation>
    <scope>NUCLEOTIDE SEQUENCE</scope>
    <source>
        <strain evidence="2">cv. Jingnong 6</strain>
    </source>
</reference>
<dbReference type="Gramene" id="KOM34539">
    <property type="protein sequence ID" value="KOM34539"/>
    <property type="gene ID" value="LR48_Vigan02g068900"/>
</dbReference>